<reference evidence="3 4" key="1">
    <citation type="submission" date="2024-09" db="EMBL/GenBank/DDBJ databases">
        <title>Chromosome-scale assembly of Riccia sorocarpa.</title>
        <authorList>
            <person name="Paukszto L."/>
        </authorList>
    </citation>
    <scope>NUCLEOTIDE SEQUENCE [LARGE SCALE GENOMIC DNA]</scope>
    <source>
        <strain evidence="3">LP-2024</strain>
        <tissue evidence="3">Aerial parts of the thallus</tissue>
    </source>
</reference>
<accession>A0ABD3GGC0</accession>
<feature type="domain" description="F-box" evidence="2">
    <location>
        <begin position="72"/>
        <end position="118"/>
    </location>
</feature>
<dbReference type="PROSITE" id="PS50181">
    <property type="entry name" value="FBOX"/>
    <property type="match status" value="1"/>
</dbReference>
<dbReference type="SMART" id="SM00256">
    <property type="entry name" value="FBOX"/>
    <property type="match status" value="1"/>
</dbReference>
<keyword evidence="4" id="KW-1185">Reference proteome</keyword>
<dbReference type="Proteomes" id="UP001633002">
    <property type="component" value="Unassembled WGS sequence"/>
</dbReference>
<evidence type="ECO:0000313" key="3">
    <source>
        <dbReference type="EMBL" id="KAL3678213.1"/>
    </source>
</evidence>
<feature type="compositionally biased region" description="Polar residues" evidence="1">
    <location>
        <begin position="28"/>
        <end position="37"/>
    </location>
</feature>
<protein>
    <recommendedName>
        <fullName evidence="2">F-box domain-containing protein</fullName>
    </recommendedName>
</protein>
<feature type="region of interest" description="Disordered" evidence="1">
    <location>
        <begin position="1"/>
        <end position="39"/>
    </location>
</feature>
<dbReference type="SUPFAM" id="SSF81383">
    <property type="entry name" value="F-box domain"/>
    <property type="match status" value="1"/>
</dbReference>
<dbReference type="PANTHER" id="PTHR31672:SF2">
    <property type="entry name" value="F-BOX DOMAIN-CONTAINING PROTEIN"/>
    <property type="match status" value="1"/>
</dbReference>
<evidence type="ECO:0000259" key="2">
    <source>
        <dbReference type="PROSITE" id="PS50181"/>
    </source>
</evidence>
<dbReference type="AlphaFoldDB" id="A0ABD3GGC0"/>
<evidence type="ECO:0000256" key="1">
    <source>
        <dbReference type="SAM" id="MobiDB-lite"/>
    </source>
</evidence>
<dbReference type="InterPro" id="IPR036047">
    <property type="entry name" value="F-box-like_dom_sf"/>
</dbReference>
<name>A0ABD3GGC0_9MARC</name>
<organism evidence="3 4">
    <name type="scientific">Riccia sorocarpa</name>
    <dbReference type="NCBI Taxonomy" id="122646"/>
    <lineage>
        <taxon>Eukaryota</taxon>
        <taxon>Viridiplantae</taxon>
        <taxon>Streptophyta</taxon>
        <taxon>Embryophyta</taxon>
        <taxon>Marchantiophyta</taxon>
        <taxon>Marchantiopsida</taxon>
        <taxon>Marchantiidae</taxon>
        <taxon>Marchantiales</taxon>
        <taxon>Ricciaceae</taxon>
        <taxon>Riccia</taxon>
    </lineage>
</organism>
<comment type="caution">
    <text evidence="3">The sequence shown here is derived from an EMBL/GenBank/DDBJ whole genome shotgun (WGS) entry which is preliminary data.</text>
</comment>
<dbReference type="PANTHER" id="PTHR31672">
    <property type="entry name" value="BNACNNG10540D PROTEIN"/>
    <property type="match status" value="1"/>
</dbReference>
<dbReference type="Gene3D" id="1.20.1280.50">
    <property type="match status" value="1"/>
</dbReference>
<proteinExistence type="predicted"/>
<dbReference type="EMBL" id="JBJQOH010000007">
    <property type="protein sequence ID" value="KAL3678213.1"/>
    <property type="molecule type" value="Genomic_DNA"/>
</dbReference>
<dbReference type="Pfam" id="PF00646">
    <property type="entry name" value="F-box"/>
    <property type="match status" value="1"/>
</dbReference>
<dbReference type="InterPro" id="IPR050796">
    <property type="entry name" value="SCF_F-box_component"/>
</dbReference>
<dbReference type="InterPro" id="IPR001810">
    <property type="entry name" value="F-box_dom"/>
</dbReference>
<evidence type="ECO:0000313" key="4">
    <source>
        <dbReference type="Proteomes" id="UP001633002"/>
    </source>
</evidence>
<sequence>MGLQAELGSHQITKQNDSRRASAPKANYFTSGTSKLPGTNMDPASPIELQAESTSTAAVQCPRAKACPSLTPSIWEKLPDELLEIVLTKLPISALRKFCRLSKRWRAFIRSEQFAHRCQSRQLTVVYFDPYADNRSVPPLYTAIPSPRTRRWKKHFLKFIAEDELVDGLLAADQGLLCYRVRKKGRIGQCFQFEEIVLIVHNLFTRKWRRLVVPYNPDTETRMKAVMYQNNMLVGLCVDETGSYKLVAAFLDKDLTNKTFVYNSSSTSWTISAAMFPGLEQRDEFSEWDIPRSICCAGELYWLVEEADWNLRLDDVYPHFKTMIKYSMKLDTWSMVTQQQPCEEACHLHLACFENQLALVNFDDVSEKKTLFPEEFSSLVPGLVKFDAQACRDVMDKAVYSDSDEDDCFEYCGYYKPRKAAVEGSAMFIYSELDGFADVSRLQVILGFNKDSPTVIELPSPDLDDSPRIVRVHGLYLDAGVAPFLFASTLKAFV</sequence>
<gene>
    <name evidence="3" type="ORF">R1sor_021169</name>
</gene>